<sequence length="106" mass="11376">MSINLVSLLFQQTAWKVATCRENVMDRLLERDVSAFGLKPRQDLPVGLPRLVGPRACPGSFGCAGVGFGLVGGLLPWQGLCAGGALRKGKGAWHAHPHYHLAESEK</sequence>
<accession>A0A5E4G3L7</accession>
<dbReference type="Gramene" id="VVA34270">
    <property type="protein sequence ID" value="VVA34270"/>
    <property type="gene ID" value="Prudul26B005631"/>
</dbReference>
<proteinExistence type="predicted"/>
<dbReference type="InParanoid" id="A0A5E4G3L7"/>
<dbReference type="Proteomes" id="UP000327085">
    <property type="component" value="Chromosome 6"/>
</dbReference>
<reference evidence="2" key="1">
    <citation type="journal article" date="2020" name="Plant J.">
        <title>Transposons played a major role in the diversification between the closely related almond and peach genomes: results from the almond genome sequence.</title>
        <authorList>
            <person name="Alioto T."/>
            <person name="Alexiou K.G."/>
            <person name="Bardil A."/>
            <person name="Barteri F."/>
            <person name="Castanera R."/>
            <person name="Cruz F."/>
            <person name="Dhingra A."/>
            <person name="Duval H."/>
            <person name="Fernandez I Marti A."/>
            <person name="Frias L."/>
            <person name="Galan B."/>
            <person name="Garcia J.L."/>
            <person name="Howad W."/>
            <person name="Gomez-Garrido J."/>
            <person name="Gut M."/>
            <person name="Julca I."/>
            <person name="Morata J."/>
            <person name="Puigdomenech P."/>
            <person name="Ribeca P."/>
            <person name="Rubio Cabetas M.J."/>
            <person name="Vlasova A."/>
            <person name="Wirthensohn M."/>
            <person name="Garcia-Mas J."/>
            <person name="Gabaldon T."/>
            <person name="Casacuberta J.M."/>
            <person name="Arus P."/>
        </authorList>
    </citation>
    <scope>NUCLEOTIDE SEQUENCE [LARGE SCALE GENOMIC DNA]</scope>
    <source>
        <strain evidence="2">cv. Texas</strain>
    </source>
</reference>
<protein>
    <submittedName>
        <fullName evidence="1">Uncharacterized protein</fullName>
    </submittedName>
</protein>
<name>A0A5E4G3L7_PRUDU</name>
<gene>
    <name evidence="1" type="ORF">ALMOND_2B005631</name>
</gene>
<evidence type="ECO:0000313" key="1">
    <source>
        <dbReference type="EMBL" id="VVA34270.1"/>
    </source>
</evidence>
<evidence type="ECO:0000313" key="2">
    <source>
        <dbReference type="Proteomes" id="UP000327085"/>
    </source>
</evidence>
<dbReference type="AlphaFoldDB" id="A0A5E4G3L7"/>
<dbReference type="EMBL" id="CABIKO010000324">
    <property type="protein sequence ID" value="VVA34270.1"/>
    <property type="molecule type" value="Genomic_DNA"/>
</dbReference>
<organism evidence="1 2">
    <name type="scientific">Prunus dulcis</name>
    <name type="common">Almond</name>
    <name type="synonym">Amygdalus dulcis</name>
    <dbReference type="NCBI Taxonomy" id="3755"/>
    <lineage>
        <taxon>Eukaryota</taxon>
        <taxon>Viridiplantae</taxon>
        <taxon>Streptophyta</taxon>
        <taxon>Embryophyta</taxon>
        <taxon>Tracheophyta</taxon>
        <taxon>Spermatophyta</taxon>
        <taxon>Magnoliopsida</taxon>
        <taxon>eudicotyledons</taxon>
        <taxon>Gunneridae</taxon>
        <taxon>Pentapetalae</taxon>
        <taxon>rosids</taxon>
        <taxon>fabids</taxon>
        <taxon>Rosales</taxon>
        <taxon>Rosaceae</taxon>
        <taxon>Amygdaloideae</taxon>
        <taxon>Amygdaleae</taxon>
        <taxon>Prunus</taxon>
    </lineage>
</organism>